<reference evidence="4" key="1">
    <citation type="journal article" date="2019" name="Int. J. Syst. Evol. Microbiol.">
        <title>The Global Catalogue of Microorganisms (GCM) 10K type strain sequencing project: providing services to taxonomists for standard genome sequencing and annotation.</title>
        <authorList>
            <consortium name="The Broad Institute Genomics Platform"/>
            <consortium name="The Broad Institute Genome Sequencing Center for Infectious Disease"/>
            <person name="Wu L."/>
            <person name="Ma J."/>
        </authorList>
    </citation>
    <scope>NUCLEOTIDE SEQUENCE [LARGE SCALE GENOMIC DNA]</scope>
    <source>
        <strain evidence="4">NBRC 108565</strain>
    </source>
</reference>
<keyword evidence="2" id="KW-1133">Transmembrane helix</keyword>
<evidence type="ECO:0000256" key="1">
    <source>
        <dbReference type="SAM" id="MobiDB-lite"/>
    </source>
</evidence>
<protein>
    <submittedName>
        <fullName evidence="3">Uncharacterized protein</fullName>
    </submittedName>
</protein>
<feature type="transmembrane region" description="Helical" evidence="2">
    <location>
        <begin position="345"/>
        <end position="368"/>
    </location>
</feature>
<feature type="transmembrane region" description="Helical" evidence="2">
    <location>
        <begin position="136"/>
        <end position="156"/>
    </location>
</feature>
<feature type="transmembrane region" description="Helical" evidence="2">
    <location>
        <begin position="49"/>
        <end position="70"/>
    </location>
</feature>
<evidence type="ECO:0000313" key="3">
    <source>
        <dbReference type="EMBL" id="BDZ41073.1"/>
    </source>
</evidence>
<feature type="transmembrane region" description="Helical" evidence="2">
    <location>
        <begin position="269"/>
        <end position="288"/>
    </location>
</feature>
<name>A0ABN6XA47_9CELL</name>
<dbReference type="RefSeq" id="WP_286218333.1">
    <property type="nucleotide sequence ID" value="NZ_AP027729.1"/>
</dbReference>
<feature type="transmembrane region" description="Helical" evidence="2">
    <location>
        <begin position="380"/>
        <end position="402"/>
    </location>
</feature>
<keyword evidence="2" id="KW-0812">Transmembrane</keyword>
<keyword evidence="2" id="KW-0472">Membrane</keyword>
<dbReference type="Proteomes" id="UP001321475">
    <property type="component" value="Chromosome"/>
</dbReference>
<feature type="transmembrane region" description="Helical" evidence="2">
    <location>
        <begin position="204"/>
        <end position="231"/>
    </location>
</feature>
<feature type="transmembrane region" description="Helical" evidence="2">
    <location>
        <begin position="243"/>
        <end position="262"/>
    </location>
</feature>
<feature type="region of interest" description="Disordered" evidence="1">
    <location>
        <begin position="1"/>
        <end position="32"/>
    </location>
</feature>
<gene>
    <name evidence="3" type="ORF">GCM10025865_03720</name>
</gene>
<feature type="transmembrane region" description="Helical" evidence="2">
    <location>
        <begin position="162"/>
        <end position="183"/>
    </location>
</feature>
<dbReference type="InterPro" id="IPR045931">
    <property type="entry name" value="DUF6350"/>
</dbReference>
<dbReference type="Pfam" id="PF19877">
    <property type="entry name" value="DUF6350"/>
    <property type="match status" value="1"/>
</dbReference>
<keyword evidence="4" id="KW-1185">Reference proteome</keyword>
<feature type="transmembrane region" description="Helical" evidence="2">
    <location>
        <begin position="79"/>
        <end position="99"/>
    </location>
</feature>
<proteinExistence type="predicted"/>
<feature type="transmembrane region" description="Helical" evidence="2">
    <location>
        <begin position="308"/>
        <end position="333"/>
    </location>
</feature>
<sequence>MSTTTGRPPARPGASGSVIDPGSGAPRDPSTRRERLVATFRHGSTGVAAAVQALALTFALVALPAVIALLSSSDADPDGWANAVAVAGGVWLLAHGVPWTSAADPVTLVPLGLTFLVLVAIVAAARRTADATVSAWVSGTVTYALVAAVIAATTVGPGGSTLVLAVVAGAAVGGAGLAAGVLSRPGGPSVRDLTLVRRVVSGPVLVGLRAALVAVGLLVVVAALVTTGWAIAGRSTSGDIVAALAPGVVGGVILAVGQVFLVPNLVSWAVAWLAGPGFVVGSSSFAPGSRELGPLPAVPMLGGLPGTASTGALLVWVPVVVVACGALAGVFLLRSRLRPSDRWIAAGVATAGAAVSTGVVLMLGGGAVGPGAMATVGAPALLTGAVVGGEVALGLAVVLGVAAGRSAWGRRTAGRA</sequence>
<feature type="transmembrane region" description="Helical" evidence="2">
    <location>
        <begin position="105"/>
        <end position="124"/>
    </location>
</feature>
<organism evidence="3 4">
    <name type="scientific">Paraoerskovia sediminicola</name>
    <dbReference type="NCBI Taxonomy" id="1138587"/>
    <lineage>
        <taxon>Bacteria</taxon>
        <taxon>Bacillati</taxon>
        <taxon>Actinomycetota</taxon>
        <taxon>Actinomycetes</taxon>
        <taxon>Micrococcales</taxon>
        <taxon>Cellulomonadaceae</taxon>
        <taxon>Paraoerskovia</taxon>
    </lineage>
</organism>
<evidence type="ECO:0000313" key="4">
    <source>
        <dbReference type="Proteomes" id="UP001321475"/>
    </source>
</evidence>
<dbReference type="EMBL" id="AP027729">
    <property type="protein sequence ID" value="BDZ41073.1"/>
    <property type="molecule type" value="Genomic_DNA"/>
</dbReference>
<evidence type="ECO:0000256" key="2">
    <source>
        <dbReference type="SAM" id="Phobius"/>
    </source>
</evidence>
<accession>A0ABN6XA47</accession>